<evidence type="ECO:0000313" key="4">
    <source>
        <dbReference type="Proteomes" id="UP000219338"/>
    </source>
</evidence>
<feature type="region of interest" description="Disordered" evidence="1">
    <location>
        <begin position="21"/>
        <end position="55"/>
    </location>
</feature>
<sequence>MYWKLLVVTLAFTLAVSAMPTVDFPGGDAPPPPTDDTLSGSAPRPQRAVNERSLD</sequence>
<dbReference type="AlphaFoldDB" id="A0A284QK15"/>
<gene>
    <name evidence="3" type="ORF">ARMOST_00038</name>
</gene>
<keyword evidence="2" id="KW-0732">Signal</keyword>
<protein>
    <submittedName>
        <fullName evidence="3">Uncharacterized protein</fullName>
    </submittedName>
</protein>
<keyword evidence="4" id="KW-1185">Reference proteome</keyword>
<proteinExistence type="predicted"/>
<dbReference type="EMBL" id="FUEG01000001">
    <property type="protein sequence ID" value="SJK96792.1"/>
    <property type="molecule type" value="Genomic_DNA"/>
</dbReference>
<feature type="signal peptide" evidence="2">
    <location>
        <begin position="1"/>
        <end position="18"/>
    </location>
</feature>
<feature type="chain" id="PRO_5012944696" evidence="2">
    <location>
        <begin position="19"/>
        <end position="55"/>
    </location>
</feature>
<reference evidence="4" key="1">
    <citation type="journal article" date="2017" name="Nat. Ecol. Evol.">
        <title>Genome expansion and lineage-specific genetic innovations in the forest pathogenic fungi Armillaria.</title>
        <authorList>
            <person name="Sipos G."/>
            <person name="Prasanna A.N."/>
            <person name="Walter M.C."/>
            <person name="O'Connor E."/>
            <person name="Balint B."/>
            <person name="Krizsan K."/>
            <person name="Kiss B."/>
            <person name="Hess J."/>
            <person name="Varga T."/>
            <person name="Slot J."/>
            <person name="Riley R."/>
            <person name="Boka B."/>
            <person name="Rigling D."/>
            <person name="Barry K."/>
            <person name="Lee J."/>
            <person name="Mihaltcheva S."/>
            <person name="LaButti K."/>
            <person name="Lipzen A."/>
            <person name="Waldron R."/>
            <person name="Moloney N.M."/>
            <person name="Sperisen C."/>
            <person name="Kredics L."/>
            <person name="Vagvoelgyi C."/>
            <person name="Patrignani A."/>
            <person name="Fitzpatrick D."/>
            <person name="Nagy I."/>
            <person name="Doyle S."/>
            <person name="Anderson J.B."/>
            <person name="Grigoriev I.V."/>
            <person name="Gueldener U."/>
            <person name="Muensterkoetter M."/>
            <person name="Nagy L.G."/>
        </authorList>
    </citation>
    <scope>NUCLEOTIDE SEQUENCE [LARGE SCALE GENOMIC DNA]</scope>
    <source>
        <strain evidence="4">C18/9</strain>
    </source>
</reference>
<organism evidence="3 4">
    <name type="scientific">Armillaria ostoyae</name>
    <name type="common">Armillaria root rot fungus</name>
    <dbReference type="NCBI Taxonomy" id="47428"/>
    <lineage>
        <taxon>Eukaryota</taxon>
        <taxon>Fungi</taxon>
        <taxon>Dikarya</taxon>
        <taxon>Basidiomycota</taxon>
        <taxon>Agaricomycotina</taxon>
        <taxon>Agaricomycetes</taxon>
        <taxon>Agaricomycetidae</taxon>
        <taxon>Agaricales</taxon>
        <taxon>Marasmiineae</taxon>
        <taxon>Physalacriaceae</taxon>
        <taxon>Armillaria</taxon>
    </lineage>
</organism>
<accession>A0A284QK15</accession>
<evidence type="ECO:0000313" key="3">
    <source>
        <dbReference type="EMBL" id="SJK96792.1"/>
    </source>
</evidence>
<name>A0A284QK15_ARMOS</name>
<dbReference type="Proteomes" id="UP000219338">
    <property type="component" value="Unassembled WGS sequence"/>
</dbReference>
<evidence type="ECO:0000256" key="2">
    <source>
        <dbReference type="SAM" id="SignalP"/>
    </source>
</evidence>
<evidence type="ECO:0000256" key="1">
    <source>
        <dbReference type="SAM" id="MobiDB-lite"/>
    </source>
</evidence>